<dbReference type="InterPro" id="IPR000782">
    <property type="entry name" value="FAS1_domain"/>
</dbReference>
<dbReference type="Gene3D" id="2.30.180.10">
    <property type="entry name" value="FAS1 domain"/>
    <property type="match status" value="1"/>
</dbReference>
<name>A0ABU7XZK1_9FLAO</name>
<dbReference type="SUPFAM" id="SSF82153">
    <property type="entry name" value="FAS1 domain"/>
    <property type="match status" value="1"/>
</dbReference>
<organism evidence="2 3">
    <name type="scientific">Flavivirga spongiicola</name>
    <dbReference type="NCBI Taxonomy" id="421621"/>
    <lineage>
        <taxon>Bacteria</taxon>
        <taxon>Pseudomonadati</taxon>
        <taxon>Bacteroidota</taxon>
        <taxon>Flavobacteriia</taxon>
        <taxon>Flavobacteriales</taxon>
        <taxon>Flavobacteriaceae</taxon>
        <taxon>Flavivirga</taxon>
    </lineage>
</organism>
<evidence type="ECO:0000313" key="3">
    <source>
        <dbReference type="Proteomes" id="UP001337305"/>
    </source>
</evidence>
<dbReference type="PROSITE" id="PS50213">
    <property type="entry name" value="FAS1"/>
    <property type="match status" value="1"/>
</dbReference>
<sequence>MKKIIGIITIVIFAFNACSTGGGYLVDGGLSSPEVGTTTMDFFKSHSQLDTLALLIERAGMGNLVNGETTIFAPNNLSIKNYVEDILTELRETNANAQYTINDIPTDTLQKYMGGYIFPGKITRENMTKEQGKIYASENGEERRISLEPSDSYGDYLDDKPEYVFYTYKNGDDWDVWDDIDDDDKVLVKTSNLVSTNGIIHVLQGSHTLFNYKND</sequence>
<evidence type="ECO:0000313" key="2">
    <source>
        <dbReference type="EMBL" id="MEF3835317.1"/>
    </source>
</evidence>
<reference evidence="2 3" key="1">
    <citation type="submission" date="2022-09" db="EMBL/GenBank/DDBJ databases">
        <title>Genome sequencing of Flavivirga sp. MEBiC05379.</title>
        <authorList>
            <person name="Oh H.-M."/>
            <person name="Kwon K.K."/>
            <person name="Park M.J."/>
            <person name="Yang S.-H."/>
        </authorList>
    </citation>
    <scope>NUCLEOTIDE SEQUENCE [LARGE SCALE GENOMIC DNA]</scope>
    <source>
        <strain evidence="2 3">MEBiC05379</strain>
    </source>
</reference>
<keyword evidence="3" id="KW-1185">Reference proteome</keyword>
<protein>
    <submittedName>
        <fullName evidence="2">Fasciclin domain-containing protein</fullName>
    </submittedName>
</protein>
<dbReference type="Pfam" id="PF02469">
    <property type="entry name" value="Fasciclin"/>
    <property type="match status" value="1"/>
</dbReference>
<dbReference type="RefSeq" id="WP_303307608.1">
    <property type="nucleotide sequence ID" value="NZ_JAODOP010000004.1"/>
</dbReference>
<evidence type="ECO:0000259" key="1">
    <source>
        <dbReference type="PROSITE" id="PS50213"/>
    </source>
</evidence>
<dbReference type="InterPro" id="IPR036378">
    <property type="entry name" value="FAS1_dom_sf"/>
</dbReference>
<dbReference type="Proteomes" id="UP001337305">
    <property type="component" value="Unassembled WGS sequence"/>
</dbReference>
<dbReference type="EMBL" id="JAODOP010000004">
    <property type="protein sequence ID" value="MEF3835317.1"/>
    <property type="molecule type" value="Genomic_DNA"/>
</dbReference>
<feature type="domain" description="FAS1" evidence="1">
    <location>
        <begin position="36"/>
        <end position="207"/>
    </location>
</feature>
<proteinExistence type="predicted"/>
<gene>
    <name evidence="2" type="ORF">N1F79_19490</name>
</gene>
<comment type="caution">
    <text evidence="2">The sequence shown here is derived from an EMBL/GenBank/DDBJ whole genome shotgun (WGS) entry which is preliminary data.</text>
</comment>
<accession>A0ABU7XZK1</accession>